<dbReference type="CTD" id="116441"/>
<dbReference type="PANTHER" id="PTHR14198:SF18">
    <property type="entry name" value="TRANSMEMBRANE 4 L6 FAMILY MEMBER 1"/>
    <property type="match status" value="1"/>
</dbReference>
<organism evidence="7 8">
    <name type="scientific">Chanos chanos</name>
    <name type="common">Milkfish</name>
    <name type="synonym">Mugil chanos</name>
    <dbReference type="NCBI Taxonomy" id="29144"/>
    <lineage>
        <taxon>Eukaryota</taxon>
        <taxon>Metazoa</taxon>
        <taxon>Chordata</taxon>
        <taxon>Craniata</taxon>
        <taxon>Vertebrata</taxon>
        <taxon>Euteleostomi</taxon>
        <taxon>Actinopterygii</taxon>
        <taxon>Neopterygii</taxon>
        <taxon>Teleostei</taxon>
        <taxon>Ostariophysi</taxon>
        <taxon>Gonorynchiformes</taxon>
        <taxon>Chanidae</taxon>
        <taxon>Chanos</taxon>
    </lineage>
</organism>
<evidence type="ECO:0000256" key="4">
    <source>
        <dbReference type="ARBA" id="ARBA00022989"/>
    </source>
</evidence>
<accession>A0A6J2WT31</accession>
<evidence type="ECO:0000256" key="1">
    <source>
        <dbReference type="ARBA" id="ARBA00004141"/>
    </source>
</evidence>
<evidence type="ECO:0000256" key="5">
    <source>
        <dbReference type="ARBA" id="ARBA00023136"/>
    </source>
</evidence>
<keyword evidence="3 6" id="KW-0812">Transmembrane</keyword>
<dbReference type="OrthoDB" id="8697884at2759"/>
<dbReference type="PANTHER" id="PTHR14198">
    <property type="entry name" value="TRANSMEMBRANE 4 L6 FAMILY MEMBER 1-RELATED"/>
    <property type="match status" value="1"/>
</dbReference>
<evidence type="ECO:0000313" key="8">
    <source>
        <dbReference type="RefSeq" id="XP_030647396.1"/>
    </source>
</evidence>
<feature type="transmembrane region" description="Helical" evidence="6">
    <location>
        <begin position="50"/>
        <end position="71"/>
    </location>
</feature>
<feature type="transmembrane region" description="Helical" evidence="6">
    <location>
        <begin position="12"/>
        <end position="30"/>
    </location>
</feature>
<dbReference type="AlphaFoldDB" id="A0A6J2WT31"/>
<keyword evidence="7" id="KW-1185">Reference proteome</keyword>
<keyword evidence="5 6" id="KW-0472">Membrane</keyword>
<feature type="transmembrane region" description="Helical" evidence="6">
    <location>
        <begin position="83"/>
        <end position="111"/>
    </location>
</feature>
<dbReference type="InterPro" id="IPR008661">
    <property type="entry name" value="L6_membrane"/>
</dbReference>
<dbReference type="FunCoup" id="A0A6J2WT31">
    <property type="interactions" value="301"/>
</dbReference>
<reference evidence="8" key="1">
    <citation type="submission" date="2025-08" db="UniProtKB">
        <authorList>
            <consortium name="RefSeq"/>
        </authorList>
    </citation>
    <scope>IDENTIFICATION</scope>
</reference>
<gene>
    <name evidence="8" type="primary">tm4sf18</name>
</gene>
<dbReference type="Proteomes" id="UP000504632">
    <property type="component" value="Chromosome 14"/>
</dbReference>
<evidence type="ECO:0000256" key="3">
    <source>
        <dbReference type="ARBA" id="ARBA00022692"/>
    </source>
</evidence>
<evidence type="ECO:0000256" key="2">
    <source>
        <dbReference type="ARBA" id="ARBA00006193"/>
    </source>
</evidence>
<sequence>MCTMGFARPLGFALIPLAICCIVANILLFFPNGDNAQYAKDERLTKYVWFFMGIGGGGISMLLPIVVFVNLGKCAARCGTDSCVMCGSVMAALVGLAGSTYCFLISAVALMEGPYCFTDLGWSSPFEKSGGRYLFNRSSWSQCIQPAQIVEWNVTLLSTLIGLSTLEFLICLVQMVNGLVNAVCRPCCYKQEYSLNA</sequence>
<keyword evidence="4 6" id="KW-1133">Transmembrane helix</keyword>
<dbReference type="InParanoid" id="A0A6J2WT31"/>
<dbReference type="Pfam" id="PF05805">
    <property type="entry name" value="L6_membrane"/>
    <property type="match status" value="1"/>
</dbReference>
<dbReference type="GeneID" id="115827641"/>
<dbReference type="RefSeq" id="XP_030647396.1">
    <property type="nucleotide sequence ID" value="XM_030791536.1"/>
</dbReference>
<comment type="subcellular location">
    <subcellularLocation>
        <location evidence="1">Membrane</location>
        <topology evidence="1">Multi-pass membrane protein</topology>
    </subcellularLocation>
</comment>
<proteinExistence type="inferred from homology"/>
<evidence type="ECO:0000256" key="6">
    <source>
        <dbReference type="SAM" id="Phobius"/>
    </source>
</evidence>
<protein>
    <submittedName>
        <fullName evidence="8">Transmembrane 4 L6 family member 1</fullName>
    </submittedName>
</protein>
<dbReference type="GO" id="GO:0016020">
    <property type="term" value="C:membrane"/>
    <property type="evidence" value="ECO:0007669"/>
    <property type="project" value="UniProtKB-SubCell"/>
</dbReference>
<name>A0A6J2WT31_CHACN</name>
<evidence type="ECO:0000313" key="7">
    <source>
        <dbReference type="Proteomes" id="UP000504632"/>
    </source>
</evidence>
<comment type="similarity">
    <text evidence="2">Belongs to the L6 tetraspanin family.</text>
</comment>